<keyword evidence="5" id="KW-0812">Transmembrane</keyword>
<reference evidence="7" key="1">
    <citation type="journal article" date="2010" name="Science">
        <title>The genome of the Western clawed frog Xenopus tropicalis.</title>
        <authorList>
            <person name="Hellsten U."/>
            <person name="Harland R.M."/>
            <person name="Gilchrist M.J."/>
            <person name="Hendrix D."/>
            <person name="Jurka J."/>
            <person name="Kapitonov V."/>
            <person name="Ovcharenko I."/>
            <person name="Putnam N.H."/>
            <person name="Shu S."/>
            <person name="Taher L."/>
            <person name="Blitz I.L."/>
            <person name="Blumberg B."/>
            <person name="Dichmann D.S."/>
            <person name="Dubchak I."/>
            <person name="Amaya E."/>
            <person name="Detter J.C."/>
            <person name="Fletcher R."/>
            <person name="Gerhard D.S."/>
            <person name="Goodstein D."/>
            <person name="Graves T."/>
            <person name="Grigoriev I.V."/>
            <person name="Grimwood J."/>
            <person name="Kawashima T."/>
            <person name="Lindquist E."/>
            <person name="Lucas S.M."/>
            <person name="Mead P.E."/>
            <person name="Mitros T."/>
            <person name="Ogino H."/>
            <person name="Ohta Y."/>
            <person name="Poliakov A.V."/>
            <person name="Pollet N."/>
            <person name="Robert J."/>
            <person name="Salamov A."/>
            <person name="Sater A.K."/>
            <person name="Schmutz J."/>
            <person name="Terry A."/>
            <person name="Vize P.D."/>
            <person name="Warren W.C."/>
            <person name="Wells D."/>
            <person name="Wills A."/>
            <person name="Wilson R.K."/>
            <person name="Zimmerman L.B."/>
            <person name="Zorn A.M."/>
            <person name="Grainger R."/>
            <person name="Grammer T."/>
            <person name="Khokha M.K."/>
            <person name="Richardson P.M."/>
            <person name="Rokhsar D.S."/>
        </authorList>
    </citation>
    <scope>NUCLEOTIDE SEQUENCE [LARGE SCALE GENOMIC DNA]</scope>
    <source>
        <strain evidence="7">Nigerian</strain>
    </source>
</reference>
<evidence type="ECO:0000259" key="6">
    <source>
        <dbReference type="Pfam" id="PF00089"/>
    </source>
</evidence>
<protein>
    <recommendedName>
        <fullName evidence="6">Peptidase S1 domain-containing protein</fullName>
    </recommendedName>
</protein>
<dbReference type="Gene3D" id="2.40.10.10">
    <property type="entry name" value="Trypsin-like serine proteases"/>
    <property type="match status" value="1"/>
</dbReference>
<keyword evidence="5" id="KW-1133">Transmembrane helix</keyword>
<feature type="domain" description="Peptidase S1" evidence="6">
    <location>
        <begin position="20"/>
        <end position="53"/>
    </location>
</feature>
<dbReference type="Pfam" id="PF00089">
    <property type="entry name" value="Trypsin"/>
    <property type="match status" value="1"/>
</dbReference>
<evidence type="ECO:0000313" key="7">
    <source>
        <dbReference type="Ensembl" id="ENSXETP00000109643"/>
    </source>
</evidence>
<keyword evidence="4" id="KW-1015">Disulfide bond</keyword>
<dbReference type="PROSITE" id="PS00134">
    <property type="entry name" value="TRYPSIN_HIS"/>
    <property type="match status" value="1"/>
</dbReference>
<dbReference type="FunFam" id="2.40.10.10:FF:000166">
    <property type="entry name" value="Trypsin"/>
    <property type="match status" value="1"/>
</dbReference>
<feature type="transmembrane region" description="Helical" evidence="5">
    <location>
        <begin position="6"/>
        <end position="26"/>
    </location>
</feature>
<dbReference type="PANTHER" id="PTHR24264:SF75">
    <property type="entry name" value="TRYPSIN"/>
    <property type="match status" value="1"/>
</dbReference>
<dbReference type="GeneTree" id="ENSGT01060000250517"/>
<dbReference type="SUPFAM" id="SSF50494">
    <property type="entry name" value="Trypsin-like serine proteases"/>
    <property type="match status" value="1"/>
</dbReference>
<dbReference type="Ensembl" id="ENSXETT00000123855">
    <property type="protein sequence ID" value="ENSXETP00000109643"/>
    <property type="gene ID" value="ENSXETG00000049113"/>
</dbReference>
<dbReference type="PANTHER" id="PTHR24264">
    <property type="entry name" value="TRYPSIN-RELATED"/>
    <property type="match status" value="1"/>
</dbReference>
<keyword evidence="5" id="KW-0472">Membrane</keyword>
<dbReference type="AlphaFoldDB" id="A0A803JNU8"/>
<proteinExistence type="predicted"/>
<keyword evidence="1" id="KW-0645">Protease</keyword>
<dbReference type="InterPro" id="IPR018114">
    <property type="entry name" value="TRYPSIN_HIS"/>
</dbReference>
<evidence type="ECO:0000256" key="2">
    <source>
        <dbReference type="ARBA" id="ARBA00022801"/>
    </source>
</evidence>
<dbReference type="InterPro" id="IPR050127">
    <property type="entry name" value="Serine_Proteases_S1"/>
</dbReference>
<evidence type="ECO:0000256" key="1">
    <source>
        <dbReference type="ARBA" id="ARBA00022670"/>
    </source>
</evidence>
<dbReference type="InterPro" id="IPR043504">
    <property type="entry name" value="Peptidase_S1_PA_chymotrypsin"/>
</dbReference>
<evidence type="ECO:0000256" key="4">
    <source>
        <dbReference type="ARBA" id="ARBA00023157"/>
    </source>
</evidence>
<keyword evidence="2" id="KW-0378">Hydrolase</keyword>
<name>A0A803JNU8_XENTR</name>
<dbReference type="GO" id="GO:0004252">
    <property type="term" value="F:serine-type endopeptidase activity"/>
    <property type="evidence" value="ECO:0007669"/>
    <property type="project" value="InterPro"/>
</dbReference>
<dbReference type="InParanoid" id="A0A803JNU8"/>
<keyword evidence="3" id="KW-0720">Serine protease</keyword>
<evidence type="ECO:0000256" key="3">
    <source>
        <dbReference type="ARBA" id="ARBA00022825"/>
    </source>
</evidence>
<dbReference type="GO" id="GO:0006508">
    <property type="term" value="P:proteolysis"/>
    <property type="evidence" value="ECO:0007669"/>
    <property type="project" value="UniProtKB-KW"/>
</dbReference>
<evidence type="ECO:0000256" key="5">
    <source>
        <dbReference type="SAM" id="Phobius"/>
    </source>
</evidence>
<organism evidence="7">
    <name type="scientific">Xenopus tropicalis</name>
    <name type="common">Western clawed frog</name>
    <name type="synonym">Silurana tropicalis</name>
    <dbReference type="NCBI Taxonomy" id="8364"/>
    <lineage>
        <taxon>Eukaryota</taxon>
        <taxon>Metazoa</taxon>
        <taxon>Chordata</taxon>
        <taxon>Craniata</taxon>
        <taxon>Vertebrata</taxon>
        <taxon>Euteleostomi</taxon>
        <taxon>Amphibia</taxon>
        <taxon>Batrachia</taxon>
        <taxon>Anura</taxon>
        <taxon>Pipoidea</taxon>
        <taxon>Pipidae</taxon>
        <taxon>Xenopodinae</taxon>
        <taxon>Xenopus</taxon>
        <taxon>Silurana</taxon>
    </lineage>
</organism>
<dbReference type="InterPro" id="IPR001254">
    <property type="entry name" value="Trypsin_dom"/>
</dbReference>
<reference evidence="7" key="2">
    <citation type="submission" date="2021-03" db="UniProtKB">
        <authorList>
            <consortium name="Ensembl"/>
        </authorList>
    </citation>
    <scope>IDENTIFICATION</scope>
</reference>
<accession>A0A803JNU8</accession>
<sequence length="54" mass="5778">NDLHNAIGQISGIFLLAILNSVPYIVSLNSGYHFCGGSLISNQWVVSAAHCYKA</sequence>
<dbReference type="InterPro" id="IPR009003">
    <property type="entry name" value="Peptidase_S1_PA"/>
</dbReference>